<dbReference type="PANTHER" id="PTHR43280">
    <property type="entry name" value="ARAC-FAMILY TRANSCRIPTIONAL REGULATOR"/>
    <property type="match status" value="1"/>
</dbReference>
<dbReference type="AlphaFoldDB" id="A0A846ZDU3"/>
<dbReference type="Gene3D" id="1.10.10.60">
    <property type="entry name" value="Homeodomain-like"/>
    <property type="match status" value="2"/>
</dbReference>
<evidence type="ECO:0000313" key="5">
    <source>
        <dbReference type="EMBL" id="NKZ17649.1"/>
    </source>
</evidence>
<evidence type="ECO:0000256" key="2">
    <source>
        <dbReference type="ARBA" id="ARBA00023125"/>
    </source>
</evidence>
<evidence type="ECO:0000259" key="4">
    <source>
        <dbReference type="PROSITE" id="PS01124"/>
    </source>
</evidence>
<dbReference type="SMART" id="SM00342">
    <property type="entry name" value="HTH_ARAC"/>
    <property type="match status" value="1"/>
</dbReference>
<name>A0A846ZDU3_9LACO</name>
<organism evidence="5 6">
    <name type="scientific">Leuconostoc holzapfelii</name>
    <dbReference type="NCBI Taxonomy" id="434464"/>
    <lineage>
        <taxon>Bacteria</taxon>
        <taxon>Bacillati</taxon>
        <taxon>Bacillota</taxon>
        <taxon>Bacilli</taxon>
        <taxon>Lactobacillales</taxon>
        <taxon>Lactobacillaceae</taxon>
        <taxon>Leuconostoc</taxon>
    </lineage>
</organism>
<dbReference type="GO" id="GO:0003700">
    <property type="term" value="F:DNA-binding transcription factor activity"/>
    <property type="evidence" value="ECO:0007669"/>
    <property type="project" value="InterPro"/>
</dbReference>
<dbReference type="InterPro" id="IPR018060">
    <property type="entry name" value="HTH_AraC"/>
</dbReference>
<protein>
    <submittedName>
        <fullName evidence="5">Helix-turn-helix transcriptional regulator</fullName>
    </submittedName>
</protein>
<dbReference type="InterPro" id="IPR020449">
    <property type="entry name" value="Tscrpt_reg_AraC-type_HTH"/>
</dbReference>
<evidence type="ECO:0000256" key="3">
    <source>
        <dbReference type="ARBA" id="ARBA00023163"/>
    </source>
</evidence>
<keyword evidence="3" id="KW-0804">Transcription</keyword>
<dbReference type="PANTHER" id="PTHR43280:SF28">
    <property type="entry name" value="HTH-TYPE TRANSCRIPTIONAL ACTIVATOR RHAS"/>
    <property type="match status" value="1"/>
</dbReference>
<comment type="caution">
    <text evidence="5">The sequence shown here is derived from an EMBL/GenBank/DDBJ whole genome shotgun (WGS) entry which is preliminary data.</text>
</comment>
<proteinExistence type="predicted"/>
<dbReference type="InterPro" id="IPR009057">
    <property type="entry name" value="Homeodomain-like_sf"/>
</dbReference>
<keyword evidence="2" id="KW-0238">DNA-binding</keyword>
<feature type="domain" description="HTH araC/xylS-type" evidence="4">
    <location>
        <begin position="22"/>
        <end position="120"/>
    </location>
</feature>
<reference evidence="5 6" key="1">
    <citation type="submission" date="2020-04" db="EMBL/GenBank/DDBJ databases">
        <title>MicrobeNet Type strains.</title>
        <authorList>
            <person name="Nicholson A.C."/>
        </authorList>
    </citation>
    <scope>NUCLEOTIDE SEQUENCE [LARGE SCALE GENOMIC DNA]</scope>
    <source>
        <strain evidence="5 6">CCUG 54536</strain>
    </source>
</reference>
<dbReference type="SUPFAM" id="SSF46689">
    <property type="entry name" value="Homeodomain-like"/>
    <property type="match status" value="2"/>
</dbReference>
<dbReference type="GO" id="GO:0043565">
    <property type="term" value="F:sequence-specific DNA binding"/>
    <property type="evidence" value="ECO:0007669"/>
    <property type="project" value="InterPro"/>
</dbReference>
<dbReference type="PRINTS" id="PR00032">
    <property type="entry name" value="HTHARAC"/>
</dbReference>
<gene>
    <name evidence="5" type="ORF">HF966_00355</name>
</gene>
<dbReference type="PROSITE" id="PS01124">
    <property type="entry name" value="HTH_ARAC_FAMILY_2"/>
    <property type="match status" value="1"/>
</dbReference>
<evidence type="ECO:0000313" key="6">
    <source>
        <dbReference type="Proteomes" id="UP000590460"/>
    </source>
</evidence>
<dbReference type="InterPro" id="IPR018062">
    <property type="entry name" value="HTH_AraC-typ_CS"/>
</dbReference>
<keyword evidence="1" id="KW-0805">Transcription regulation</keyword>
<accession>A0A846ZDU3</accession>
<dbReference type="Pfam" id="PF12833">
    <property type="entry name" value="HTH_18"/>
    <property type="match status" value="1"/>
</dbReference>
<dbReference type="RefSeq" id="WP_168675686.1">
    <property type="nucleotide sequence ID" value="NZ_BPKV01000010.1"/>
</dbReference>
<dbReference type="PROSITE" id="PS00041">
    <property type="entry name" value="HTH_ARAC_FAMILY_1"/>
    <property type="match status" value="1"/>
</dbReference>
<dbReference type="EMBL" id="JAAXPO010000001">
    <property type="protein sequence ID" value="NKZ17649.1"/>
    <property type="molecule type" value="Genomic_DNA"/>
</dbReference>
<sequence length="128" mass="14585">MAWFYFKTIQSYRINNFLPLATRIKSYINEHICDNILLADIAEAVHTSKKNLNPAFKAEFGVTITQFIRSAKIDRAKEILVISDAAIPEIASHLAFSTPSYFIKTFKNITGMTPNYFRNNFLSLTASQ</sequence>
<dbReference type="Proteomes" id="UP000590460">
    <property type="component" value="Unassembled WGS sequence"/>
</dbReference>
<evidence type="ECO:0000256" key="1">
    <source>
        <dbReference type="ARBA" id="ARBA00023015"/>
    </source>
</evidence>